<organism evidence="4 5">
    <name type="scientific">Liquorilactobacillus satsumensis DSM 16230 = JCM 12392</name>
    <dbReference type="NCBI Taxonomy" id="1423801"/>
    <lineage>
        <taxon>Bacteria</taxon>
        <taxon>Bacillati</taxon>
        <taxon>Bacillota</taxon>
        <taxon>Bacilli</taxon>
        <taxon>Lactobacillales</taxon>
        <taxon>Lactobacillaceae</taxon>
        <taxon>Liquorilactobacillus</taxon>
    </lineage>
</organism>
<evidence type="ECO:0000313" key="5">
    <source>
        <dbReference type="Proteomes" id="UP000051166"/>
    </source>
</evidence>
<reference evidence="4 5" key="1">
    <citation type="journal article" date="2015" name="Genome Announc.">
        <title>Expanding the biotechnology potential of lactobacilli through comparative genomics of 213 strains and associated genera.</title>
        <authorList>
            <person name="Sun Z."/>
            <person name="Harris H.M."/>
            <person name="McCann A."/>
            <person name="Guo C."/>
            <person name="Argimon S."/>
            <person name="Zhang W."/>
            <person name="Yang X."/>
            <person name="Jeffery I.B."/>
            <person name="Cooney J.C."/>
            <person name="Kagawa T.F."/>
            <person name="Liu W."/>
            <person name="Song Y."/>
            <person name="Salvetti E."/>
            <person name="Wrobel A."/>
            <person name="Rasinkangas P."/>
            <person name="Parkhill J."/>
            <person name="Rea M.C."/>
            <person name="O'Sullivan O."/>
            <person name="Ritari J."/>
            <person name="Douillard F.P."/>
            <person name="Paul Ross R."/>
            <person name="Yang R."/>
            <person name="Briner A.E."/>
            <person name="Felis G.E."/>
            <person name="de Vos W.M."/>
            <person name="Barrangou R."/>
            <person name="Klaenhammer T.R."/>
            <person name="Caufield P.W."/>
            <person name="Cui Y."/>
            <person name="Zhang H."/>
            <person name="O'Toole P.W."/>
        </authorList>
    </citation>
    <scope>NUCLEOTIDE SEQUENCE [LARGE SCALE GENOMIC DNA]</scope>
    <source>
        <strain evidence="4 5">DSM 16230</strain>
    </source>
</reference>
<dbReference type="Pfam" id="PF13429">
    <property type="entry name" value="TPR_15"/>
    <property type="match status" value="1"/>
</dbReference>
<dbReference type="EMBL" id="AZFQ01000026">
    <property type="protein sequence ID" value="KRL99487.1"/>
    <property type="molecule type" value="Genomic_DNA"/>
</dbReference>
<keyword evidence="5" id="KW-1185">Reference proteome</keyword>
<dbReference type="SUPFAM" id="SSF48452">
    <property type="entry name" value="TPR-like"/>
    <property type="match status" value="2"/>
</dbReference>
<evidence type="ECO:0000256" key="1">
    <source>
        <dbReference type="ARBA" id="ARBA00022737"/>
    </source>
</evidence>
<accession>A0A0R1V1H7</accession>
<dbReference type="Gene3D" id="1.25.40.10">
    <property type="entry name" value="Tetratricopeptide repeat domain"/>
    <property type="match status" value="3"/>
</dbReference>
<evidence type="ECO:0000313" key="4">
    <source>
        <dbReference type="EMBL" id="KRL99487.1"/>
    </source>
</evidence>
<dbReference type="STRING" id="1423801.FD50_GL000185"/>
<feature type="repeat" description="TPR" evidence="3">
    <location>
        <begin position="293"/>
        <end position="326"/>
    </location>
</feature>
<protein>
    <submittedName>
        <fullName evidence="4">Uncharacterized protein</fullName>
    </submittedName>
</protein>
<keyword evidence="1" id="KW-0677">Repeat</keyword>
<comment type="caution">
    <text evidence="4">The sequence shown here is derived from an EMBL/GenBank/DDBJ whole genome shotgun (WGS) entry which is preliminary data.</text>
</comment>
<evidence type="ECO:0000256" key="2">
    <source>
        <dbReference type="ARBA" id="ARBA00022803"/>
    </source>
</evidence>
<dbReference type="AlphaFoldDB" id="A0A0R1V1H7"/>
<dbReference type="Pfam" id="PF25058">
    <property type="entry name" value="ARM_TT21"/>
    <property type="match status" value="1"/>
</dbReference>
<gene>
    <name evidence="4" type="ORF">FD50_GL000185</name>
</gene>
<name>A0A0R1V1H7_9LACO</name>
<dbReference type="InterPro" id="IPR051012">
    <property type="entry name" value="CellSynth/LPSAsmb/PSIAsmb"/>
</dbReference>
<dbReference type="Pfam" id="PF13174">
    <property type="entry name" value="TPR_6"/>
    <property type="match status" value="1"/>
</dbReference>
<dbReference type="PANTHER" id="PTHR45586">
    <property type="entry name" value="TPR REPEAT-CONTAINING PROTEIN PA4667"/>
    <property type="match status" value="1"/>
</dbReference>
<feature type="repeat" description="TPR" evidence="3">
    <location>
        <begin position="259"/>
        <end position="292"/>
    </location>
</feature>
<dbReference type="InterPro" id="IPR019734">
    <property type="entry name" value="TPR_rpt"/>
</dbReference>
<dbReference type="PATRIC" id="fig|1423801.4.peg.187"/>
<dbReference type="Pfam" id="PF13432">
    <property type="entry name" value="TPR_16"/>
    <property type="match status" value="1"/>
</dbReference>
<proteinExistence type="predicted"/>
<evidence type="ECO:0000256" key="3">
    <source>
        <dbReference type="PROSITE-ProRule" id="PRU00339"/>
    </source>
</evidence>
<dbReference type="Proteomes" id="UP000051166">
    <property type="component" value="Unassembled WGS sequence"/>
</dbReference>
<keyword evidence="2 3" id="KW-0802">TPR repeat</keyword>
<dbReference type="PANTHER" id="PTHR45586:SF15">
    <property type="entry name" value="TPR REPEAT-CONTAINING PROTEIN YPIA"/>
    <property type="match status" value="1"/>
</dbReference>
<dbReference type="InterPro" id="IPR011990">
    <property type="entry name" value="TPR-like_helical_dom_sf"/>
</dbReference>
<sequence>MHVNGMFAWRLTKILFLKGVYMNHSLKTIELLKNGKLTAARQEFGQALQQDTPDDLYHLAEELYLLGFSDLAAQAYKNLLQKFPDEDLLKVALADLAVDQGKDDEALNYLAAIQPTSDAYLNALLVAADLYQTQGLFEVSEQKLLAAQRIAPTEEAVTFGLAELYFNMKEYHKALKLYLQLVKEGSATVAGVHLVKRLAQVSAAAGKLEQALGYFEQVSEADFDPDTRFQLAFTQFQLKDYEGAIKNFKKLAAAQSDYTTLYPYLGKAYEEQGLLQEALEAFKQGLRYDEYNIKLYQEASNVSLKLQQPQAATDYLKKALELEPDNLTLVIELSNLLLSRQRYQETIDFLSMFLQADEVDPQLYWNMGQAYNALEKEQDAFANYQAAAASFSDNPDFLREFAFVSRAAGHLKKAQENVVAYLKIVPNDLEMQDLKDELFSQF</sequence>
<dbReference type="PROSITE" id="PS50005">
    <property type="entry name" value="TPR"/>
    <property type="match status" value="2"/>
</dbReference>
<dbReference type="SMART" id="SM00028">
    <property type="entry name" value="TPR"/>
    <property type="match status" value="6"/>
</dbReference>